<dbReference type="SUPFAM" id="SSF49899">
    <property type="entry name" value="Concanavalin A-like lectins/glucanases"/>
    <property type="match status" value="1"/>
</dbReference>
<keyword evidence="1" id="KW-0430">Lectin</keyword>
<dbReference type="InterPro" id="IPR013320">
    <property type="entry name" value="ConA-like_dom_sf"/>
</dbReference>
<organism evidence="1">
    <name type="scientific">viral metagenome</name>
    <dbReference type="NCBI Taxonomy" id="1070528"/>
    <lineage>
        <taxon>unclassified sequences</taxon>
        <taxon>metagenomes</taxon>
        <taxon>organismal metagenomes</taxon>
    </lineage>
</organism>
<protein>
    <submittedName>
        <fullName evidence="1">Putative lectin/glucanase superfamily protein</fullName>
    </submittedName>
</protein>
<dbReference type="EMBL" id="MT141550">
    <property type="protein sequence ID" value="QJA66188.1"/>
    <property type="molecule type" value="Genomic_DNA"/>
</dbReference>
<sequence>MPQETRPMKCGRNWPIVHLNGNIAKSTTLLNSVEGRSSHWITGYQLDGPLATEDGFHLLRRSCLYFDTNDTWTAADGGAKLDIANEASDGHFAIEMWVYIPTATGAVAGLLTRATVGTEGFTLEVTAAGLVTFTIKDGTTSITITGSTSIFDGWHLITVVGERDSATGLQIYIDGVADATAVTTVAMNDAIDAAGTLICTGVANKDMWVGPIGFYTGSSANLSAATVLANYNEGIGRKYDGGETGLVLAWNNDEGTGSTCYEIGNNDGYKSTLSGVDWSPSKQSGATAAIKKCGPPFRKLGENDADDPLPSVGFFSTGIVAAAGVMQPVSVVFPEAIKIGRNNPVRILETDGSFSLILFGFTADA</sequence>
<gene>
    <name evidence="1" type="ORF">MM415B00360_0050</name>
</gene>
<dbReference type="GO" id="GO:0030246">
    <property type="term" value="F:carbohydrate binding"/>
    <property type="evidence" value="ECO:0007669"/>
    <property type="project" value="UniProtKB-KW"/>
</dbReference>
<reference evidence="1" key="1">
    <citation type="submission" date="2020-03" db="EMBL/GenBank/DDBJ databases">
        <title>The deep terrestrial virosphere.</title>
        <authorList>
            <person name="Holmfeldt K."/>
            <person name="Nilsson E."/>
            <person name="Simone D."/>
            <person name="Lopez-Fernandez M."/>
            <person name="Wu X."/>
            <person name="de Brujin I."/>
            <person name="Lundin D."/>
            <person name="Andersson A."/>
            <person name="Bertilsson S."/>
            <person name="Dopson M."/>
        </authorList>
    </citation>
    <scope>NUCLEOTIDE SEQUENCE</scope>
    <source>
        <strain evidence="1">MM415B00360</strain>
    </source>
</reference>
<dbReference type="AlphaFoldDB" id="A0A6M3JA70"/>
<name>A0A6M3JA70_9ZZZZ</name>
<dbReference type="Gene3D" id="2.60.120.200">
    <property type="match status" value="1"/>
</dbReference>
<proteinExistence type="predicted"/>
<accession>A0A6M3JA70</accession>
<evidence type="ECO:0000313" key="1">
    <source>
        <dbReference type="EMBL" id="QJA66188.1"/>
    </source>
</evidence>
<dbReference type="Pfam" id="PF13385">
    <property type="entry name" value="Laminin_G_3"/>
    <property type="match status" value="1"/>
</dbReference>